<dbReference type="Pfam" id="PF02771">
    <property type="entry name" value="Acyl-CoA_dh_N"/>
    <property type="match status" value="1"/>
</dbReference>
<evidence type="ECO:0000256" key="2">
    <source>
        <dbReference type="ARBA" id="ARBA00009347"/>
    </source>
</evidence>
<evidence type="ECO:0000313" key="10">
    <source>
        <dbReference type="EMBL" id="AMN47568.1"/>
    </source>
</evidence>
<dbReference type="PATRIC" id="fig|465721.4.peg.2285"/>
<dbReference type="InterPro" id="IPR052161">
    <property type="entry name" value="Mycobact_Acyl-CoA_DH"/>
</dbReference>
<dbReference type="GO" id="GO:0050660">
    <property type="term" value="F:flavin adenine dinucleotide binding"/>
    <property type="evidence" value="ECO:0007669"/>
    <property type="project" value="InterPro"/>
</dbReference>
<sequence length="391" mass="42910">MDLAFSPAEEDYRQRLRAWIAANSYHAAAIAKASDPIQAARDWQRRLWKAGYVGLTWPKTYGGQEAKLTEQVIVAEEIARARLPALINAVGLSILGPTLVLHATDEQRRRFLPKILAADEIWCQGFSEPGAGSDLAALRTRAVLDGDSFVVTGQKIWTSLGNIADWCFLLVRTDPDAPKREGISYLLCDMKSPGITVRPVRNAGGGVHFCEMFFDEVRIPRVNLVGPLHGGWKIARSTLDHERSGLSGVIALENGVERLWRLAHANREPGYLDRSLRQQAAWYWIELEGLRYLGFRALSDQLAGRQPGPSASVGKLFASRLRQKVAKSMLESAGPLACLTKKSPHVLARGRLVAGYFDALGYSIGGGTSEIMRNVIAEKVLGLPRSSGGDE</sequence>
<evidence type="ECO:0000259" key="7">
    <source>
        <dbReference type="Pfam" id="PF00441"/>
    </source>
</evidence>
<dbReference type="InterPro" id="IPR046373">
    <property type="entry name" value="Acyl-CoA_Oxase/DH_mid-dom_sf"/>
</dbReference>
<evidence type="ECO:0000256" key="6">
    <source>
        <dbReference type="RuleBase" id="RU362125"/>
    </source>
</evidence>
<evidence type="ECO:0000256" key="4">
    <source>
        <dbReference type="ARBA" id="ARBA00022827"/>
    </source>
</evidence>
<gene>
    <name evidence="10" type="ORF">ACG33_10755</name>
</gene>
<dbReference type="InterPro" id="IPR006091">
    <property type="entry name" value="Acyl-CoA_Oxase/DH_mid-dom"/>
</dbReference>
<evidence type="ECO:0000256" key="5">
    <source>
        <dbReference type="ARBA" id="ARBA00023002"/>
    </source>
</evidence>
<evidence type="ECO:0000259" key="8">
    <source>
        <dbReference type="Pfam" id="PF02770"/>
    </source>
</evidence>
<keyword evidence="4 6" id="KW-0274">FAD</keyword>
<dbReference type="Proteomes" id="UP000070250">
    <property type="component" value="Chromosome"/>
</dbReference>
<comment type="similarity">
    <text evidence="2 6">Belongs to the acyl-CoA dehydrogenase family.</text>
</comment>
<dbReference type="InterPro" id="IPR036250">
    <property type="entry name" value="AcylCo_DH-like_C"/>
</dbReference>
<dbReference type="KEGG" id="sdf:ACG33_10755"/>
<protein>
    <recommendedName>
        <fullName evidence="12">Acyl-CoA dehydrogenase</fullName>
    </recommendedName>
</protein>
<evidence type="ECO:0000256" key="1">
    <source>
        <dbReference type="ARBA" id="ARBA00001974"/>
    </source>
</evidence>
<feature type="domain" description="Acyl-CoA oxidase/dehydrogenase middle" evidence="8">
    <location>
        <begin position="123"/>
        <end position="217"/>
    </location>
</feature>
<dbReference type="GO" id="GO:0005886">
    <property type="term" value="C:plasma membrane"/>
    <property type="evidence" value="ECO:0007669"/>
    <property type="project" value="TreeGrafter"/>
</dbReference>
<keyword evidence="3 6" id="KW-0285">Flavoprotein</keyword>
<evidence type="ECO:0008006" key="12">
    <source>
        <dbReference type="Google" id="ProtNLM"/>
    </source>
</evidence>
<evidence type="ECO:0000313" key="11">
    <source>
        <dbReference type="Proteomes" id="UP000070250"/>
    </source>
</evidence>
<keyword evidence="11" id="KW-1185">Reference proteome</keyword>
<dbReference type="SUPFAM" id="SSF56645">
    <property type="entry name" value="Acyl-CoA dehydrogenase NM domain-like"/>
    <property type="match status" value="1"/>
</dbReference>
<feature type="domain" description="Acyl-CoA dehydrogenase/oxidase N-terminal" evidence="9">
    <location>
        <begin position="7"/>
        <end position="117"/>
    </location>
</feature>
<feature type="domain" description="Acyl-CoA dehydrogenase/oxidase C-terminal" evidence="7">
    <location>
        <begin position="230"/>
        <end position="380"/>
    </location>
</feature>
<proteinExistence type="inferred from homology"/>
<dbReference type="InterPro" id="IPR037069">
    <property type="entry name" value="AcylCoA_DH/ox_N_sf"/>
</dbReference>
<dbReference type="InterPro" id="IPR009100">
    <property type="entry name" value="AcylCoA_DH/oxidase_NM_dom_sf"/>
</dbReference>
<dbReference type="InterPro" id="IPR013786">
    <property type="entry name" value="AcylCoA_DH/ox_N"/>
</dbReference>
<accession>A0A127FD81</accession>
<dbReference type="STRING" id="465721.ACG33_10755"/>
<dbReference type="InterPro" id="IPR009075">
    <property type="entry name" value="AcylCo_DH/oxidase_C"/>
</dbReference>
<dbReference type="PANTHER" id="PTHR43292:SF4">
    <property type="entry name" value="ACYL-COA DEHYDROGENASE FADE34"/>
    <property type="match status" value="1"/>
</dbReference>
<dbReference type="OrthoDB" id="9769473at2"/>
<comment type="cofactor">
    <cofactor evidence="1 6">
        <name>FAD</name>
        <dbReference type="ChEBI" id="CHEBI:57692"/>
    </cofactor>
</comment>
<dbReference type="EMBL" id="CP011971">
    <property type="protein sequence ID" value="AMN47568.1"/>
    <property type="molecule type" value="Genomic_DNA"/>
</dbReference>
<dbReference type="PANTHER" id="PTHR43292">
    <property type="entry name" value="ACYL-COA DEHYDROGENASE"/>
    <property type="match status" value="1"/>
</dbReference>
<dbReference type="Gene3D" id="2.40.110.10">
    <property type="entry name" value="Butyryl-CoA Dehydrogenase, subunit A, domain 2"/>
    <property type="match status" value="1"/>
</dbReference>
<dbReference type="Pfam" id="PF02770">
    <property type="entry name" value="Acyl-CoA_dh_M"/>
    <property type="match status" value="1"/>
</dbReference>
<dbReference type="GO" id="GO:0016627">
    <property type="term" value="F:oxidoreductase activity, acting on the CH-CH group of donors"/>
    <property type="evidence" value="ECO:0007669"/>
    <property type="project" value="InterPro"/>
</dbReference>
<dbReference type="SUPFAM" id="SSF47203">
    <property type="entry name" value="Acyl-CoA dehydrogenase C-terminal domain-like"/>
    <property type="match status" value="1"/>
</dbReference>
<reference evidence="10 11" key="1">
    <citation type="submission" date="2015-06" db="EMBL/GenBank/DDBJ databases">
        <title>A Comprehensive Approach to Explore the Metabolic and Phylogenetic Diversity of Bacterial Steroid Degradation in the Environment: Testosterone as an Example.</title>
        <authorList>
            <person name="Yang F.-C."/>
            <person name="Chen Y.-L."/>
            <person name="Yu C.-P."/>
            <person name="Tang S.-L."/>
            <person name="Wang P.-H."/>
            <person name="Ismail W."/>
            <person name="Wang C.-H."/>
            <person name="Yang C.-Y."/>
            <person name="Chiang Y.-R."/>
        </authorList>
    </citation>
    <scope>NUCLEOTIDE SEQUENCE [LARGE SCALE GENOMIC DNA]</scope>
    <source>
        <strain evidence="10 11">DSM 18526</strain>
    </source>
</reference>
<dbReference type="AlphaFoldDB" id="A0A127FD81"/>
<organism evidence="10 11">
    <name type="scientific">Steroidobacter denitrificans</name>
    <dbReference type="NCBI Taxonomy" id="465721"/>
    <lineage>
        <taxon>Bacteria</taxon>
        <taxon>Pseudomonadati</taxon>
        <taxon>Pseudomonadota</taxon>
        <taxon>Gammaproteobacteria</taxon>
        <taxon>Steroidobacterales</taxon>
        <taxon>Steroidobacteraceae</taxon>
        <taxon>Steroidobacter</taxon>
    </lineage>
</organism>
<dbReference type="Gene3D" id="1.10.540.10">
    <property type="entry name" value="Acyl-CoA dehydrogenase/oxidase, N-terminal domain"/>
    <property type="match status" value="1"/>
</dbReference>
<dbReference type="FunFam" id="2.40.110.10:FF:000011">
    <property type="entry name" value="Acyl-CoA dehydrogenase FadE34"/>
    <property type="match status" value="1"/>
</dbReference>
<dbReference type="RefSeq" id="WP_066921099.1">
    <property type="nucleotide sequence ID" value="NZ_CP011971.1"/>
</dbReference>
<dbReference type="Pfam" id="PF00441">
    <property type="entry name" value="Acyl-CoA_dh_1"/>
    <property type="match status" value="1"/>
</dbReference>
<evidence type="ECO:0000256" key="3">
    <source>
        <dbReference type="ARBA" id="ARBA00022630"/>
    </source>
</evidence>
<name>A0A127FD81_STEDE</name>
<dbReference type="Gene3D" id="1.20.140.10">
    <property type="entry name" value="Butyryl-CoA Dehydrogenase, subunit A, domain 3"/>
    <property type="match status" value="1"/>
</dbReference>
<keyword evidence="5 6" id="KW-0560">Oxidoreductase</keyword>
<evidence type="ECO:0000259" key="9">
    <source>
        <dbReference type="Pfam" id="PF02771"/>
    </source>
</evidence>